<feature type="region of interest" description="Disordered" evidence="1">
    <location>
        <begin position="434"/>
        <end position="469"/>
    </location>
</feature>
<evidence type="ECO:0000259" key="2">
    <source>
        <dbReference type="Pfam" id="PF13926"/>
    </source>
</evidence>
<gene>
    <name evidence="3" type="ORF">ACO22_01574</name>
</gene>
<evidence type="ECO:0000313" key="4">
    <source>
        <dbReference type="Proteomes" id="UP000242814"/>
    </source>
</evidence>
<feature type="region of interest" description="Disordered" evidence="1">
    <location>
        <begin position="1"/>
        <end position="136"/>
    </location>
</feature>
<evidence type="ECO:0000313" key="3">
    <source>
        <dbReference type="EMBL" id="ODH40679.1"/>
    </source>
</evidence>
<feature type="compositionally biased region" description="Acidic residues" evidence="1">
    <location>
        <begin position="435"/>
        <end position="454"/>
    </location>
</feature>
<sequence>MPLSARPTRYKGAERQTRLAFTPVSSSSPGFSLGIDRAATMRYKSTFSSPGKNGSLKKTKAPTSKSLQSSEQGDVSSDEESIRAPSSSRRPLERLIIADKDEEDREESDDIICSSPVKRRRRDVRPEVRKEDSILSSCGGPLKPLVIKDECEDGGEESDEIVCSSPAKRRRWNVEPEVAKQETPRNRAEQDKLDLEEDLEDLRDSVTTRTRTRRGVVDKAKLKRQTQLEVLRRRRAGEKTEVVSVNSSGDESEAAESEPNGNKSPSEEEEEGPWFNQNEDSDIEPPVPEDLDKYDEDFVDQDDEGTLGAPDELNDIPFEFTRHRYKRLRDHFKDVVEWMVHNKLNPAFPRDDVVYRVAFSKVKDEVTGLAGSQLISSAWNRDFRKSLEARPGIFVSGYPLSLGHSCDACNKTNHPASFDIRFDGKPYLLETLEPISDDESDGSDSVEGDTDADEGGERPGSGNIDREGNEIPDASIHFYLGRHCKTKAVMAHTLIHWRYHLNEWIIDYLRRKGVFADHEVLDRERWSHKRRTKYSNQVVDAMEEDGEINRLWRDFNTNLKAAREAKESRY</sequence>
<reference evidence="3 4" key="1">
    <citation type="submission" date="2016-06" db="EMBL/GenBank/DDBJ databases">
        <authorList>
            <person name="Kjaerup R.B."/>
            <person name="Dalgaard T.S."/>
            <person name="Juul-Madsen H.R."/>
        </authorList>
    </citation>
    <scope>NUCLEOTIDE SEQUENCE [LARGE SCALE GENOMIC DNA]</scope>
    <source>
        <strain evidence="3 4">Pb300</strain>
    </source>
</reference>
<feature type="compositionally biased region" description="Polar residues" evidence="1">
    <location>
        <begin position="43"/>
        <end position="52"/>
    </location>
</feature>
<dbReference type="VEuPathDB" id="FungiDB:PADG_01995"/>
<feature type="region of interest" description="Disordered" evidence="1">
    <location>
        <begin position="153"/>
        <end position="294"/>
    </location>
</feature>
<dbReference type="GO" id="GO:0005634">
    <property type="term" value="C:nucleus"/>
    <property type="evidence" value="ECO:0007669"/>
    <property type="project" value="TreeGrafter"/>
</dbReference>
<organism evidence="3 4">
    <name type="scientific">Paracoccidioides brasiliensis</name>
    <dbReference type="NCBI Taxonomy" id="121759"/>
    <lineage>
        <taxon>Eukaryota</taxon>
        <taxon>Fungi</taxon>
        <taxon>Dikarya</taxon>
        <taxon>Ascomycota</taxon>
        <taxon>Pezizomycotina</taxon>
        <taxon>Eurotiomycetes</taxon>
        <taxon>Eurotiomycetidae</taxon>
        <taxon>Onygenales</taxon>
        <taxon>Ajellomycetaceae</taxon>
        <taxon>Paracoccidioides</taxon>
    </lineage>
</organism>
<feature type="domain" description="DUF4211" evidence="2">
    <location>
        <begin position="297"/>
        <end position="432"/>
    </location>
</feature>
<feature type="compositionally biased region" description="Basic and acidic residues" evidence="1">
    <location>
        <begin position="124"/>
        <end position="133"/>
    </location>
</feature>
<dbReference type="Pfam" id="PF13926">
    <property type="entry name" value="DUF4211"/>
    <property type="match status" value="1"/>
</dbReference>
<feature type="compositionally biased region" description="Polar residues" evidence="1">
    <location>
        <begin position="61"/>
        <end position="75"/>
    </location>
</feature>
<feature type="compositionally biased region" description="Basic and acidic residues" evidence="1">
    <location>
        <begin position="90"/>
        <end position="99"/>
    </location>
</feature>
<proteinExistence type="predicted"/>
<comment type="caution">
    <text evidence="3">The sequence shown here is derived from an EMBL/GenBank/DDBJ whole genome shotgun (WGS) entry which is preliminary data.</text>
</comment>
<accession>A0A1D2JLB4</accession>
<feature type="compositionally biased region" description="Acidic residues" evidence="1">
    <location>
        <begin position="279"/>
        <end position="294"/>
    </location>
</feature>
<dbReference type="InterPro" id="IPR025451">
    <property type="entry name" value="DUF4211"/>
</dbReference>
<dbReference type="VEuPathDB" id="FungiDB:PABG_03425"/>
<dbReference type="EMBL" id="LZYO01000039">
    <property type="protein sequence ID" value="ODH40679.1"/>
    <property type="molecule type" value="Genomic_DNA"/>
</dbReference>
<dbReference type="AlphaFoldDB" id="A0A1D2JLB4"/>
<evidence type="ECO:0000256" key="1">
    <source>
        <dbReference type="SAM" id="MobiDB-lite"/>
    </source>
</evidence>
<name>A0A1D2JLB4_PARBR</name>
<feature type="compositionally biased region" description="Basic and acidic residues" evidence="1">
    <location>
        <begin position="172"/>
        <end position="193"/>
    </location>
</feature>
<dbReference type="PANTHER" id="PTHR14689:SF0">
    <property type="entry name" value="COILED-COIL DOMAIN-CONTAINING PROTEIN 82"/>
    <property type="match status" value="1"/>
</dbReference>
<protein>
    <recommendedName>
        <fullName evidence="2">DUF4211 domain-containing protein</fullName>
    </recommendedName>
</protein>
<feature type="compositionally biased region" description="Acidic residues" evidence="1">
    <location>
        <begin position="100"/>
        <end position="110"/>
    </location>
</feature>
<dbReference type="Proteomes" id="UP000242814">
    <property type="component" value="Unassembled WGS sequence"/>
</dbReference>
<dbReference type="PANTHER" id="PTHR14689">
    <property type="entry name" value="PHORBOL-ESTER_DAG-TYPE DOMAIN-CONTAINING PROTEIN"/>
    <property type="match status" value="1"/>
</dbReference>